<feature type="compositionally biased region" description="Low complexity" evidence="1">
    <location>
        <begin position="14"/>
        <end position="32"/>
    </location>
</feature>
<feature type="region of interest" description="Disordered" evidence="1">
    <location>
        <begin position="1"/>
        <end position="58"/>
    </location>
</feature>
<dbReference type="EMBL" id="JACOMF010000003">
    <property type="protein sequence ID" value="MBC4014558.1"/>
    <property type="molecule type" value="Genomic_DNA"/>
</dbReference>
<comment type="caution">
    <text evidence="2">The sequence shown here is derived from an EMBL/GenBank/DDBJ whole genome shotgun (WGS) entry which is preliminary data.</text>
</comment>
<gene>
    <name evidence="2" type="ORF">H7965_04395</name>
</gene>
<proteinExistence type="predicted"/>
<reference evidence="2" key="1">
    <citation type="submission" date="2020-08" db="EMBL/GenBank/DDBJ databases">
        <authorList>
            <person name="Hu Y."/>
            <person name="Nguyen S.V."/>
            <person name="Li F."/>
            <person name="Fanning S."/>
        </authorList>
    </citation>
    <scope>NUCLEOTIDE SEQUENCE</scope>
    <source>
        <strain evidence="2">SYSU D8009</strain>
    </source>
</reference>
<evidence type="ECO:0000256" key="1">
    <source>
        <dbReference type="SAM" id="MobiDB-lite"/>
    </source>
</evidence>
<dbReference type="Proteomes" id="UP000600101">
    <property type="component" value="Unassembled WGS sequence"/>
</dbReference>
<organism evidence="2 3">
    <name type="scientific">Siccirubricoccus deserti</name>
    <dbReference type="NCBI Taxonomy" id="2013562"/>
    <lineage>
        <taxon>Bacteria</taxon>
        <taxon>Pseudomonadati</taxon>
        <taxon>Pseudomonadota</taxon>
        <taxon>Alphaproteobacteria</taxon>
        <taxon>Acetobacterales</taxon>
        <taxon>Roseomonadaceae</taxon>
        <taxon>Siccirubricoccus</taxon>
    </lineage>
</organism>
<dbReference type="AlphaFoldDB" id="A0A9X0QWK8"/>
<sequence>MGGLFRAPKPMIVQPAPTTTTAATSTPEQEASQARTEARARASRGLAGTIATSPRGVLDPLPALRAASRKSLLGE</sequence>
<accession>A0A9X0QWK8</accession>
<name>A0A9X0QWK8_9PROT</name>
<evidence type="ECO:0000313" key="3">
    <source>
        <dbReference type="Proteomes" id="UP000600101"/>
    </source>
</evidence>
<protein>
    <submittedName>
        <fullName evidence="2">Uncharacterized protein</fullName>
    </submittedName>
</protein>
<dbReference type="RefSeq" id="WP_186769321.1">
    <property type="nucleotide sequence ID" value="NZ_JACOMF010000003.1"/>
</dbReference>
<evidence type="ECO:0000313" key="2">
    <source>
        <dbReference type="EMBL" id="MBC4014558.1"/>
    </source>
</evidence>
<keyword evidence="3" id="KW-1185">Reference proteome</keyword>